<dbReference type="FunFam" id="1.20.920.20:FF:000013">
    <property type="entry name" value="Dynein Heavy Chain"/>
    <property type="match status" value="1"/>
</dbReference>
<proteinExistence type="predicted"/>
<reference evidence="3" key="2">
    <citation type="submission" date="2022-06" db="UniProtKB">
        <authorList>
            <consortium name="EnsemblMetazoa"/>
        </authorList>
    </citation>
    <scope>IDENTIFICATION</scope>
    <source>
        <strain evidence="3">DF5081</strain>
    </source>
</reference>
<feature type="coiled-coil region" evidence="1">
    <location>
        <begin position="403"/>
        <end position="458"/>
    </location>
</feature>
<protein>
    <submittedName>
        <fullName evidence="3">MT domain-containing protein</fullName>
    </submittedName>
</protein>
<dbReference type="InterPro" id="IPR024743">
    <property type="entry name" value="Dynein_HC_stalk"/>
</dbReference>
<keyword evidence="1" id="KW-0175">Coiled coil</keyword>
<dbReference type="GO" id="GO:0008569">
    <property type="term" value="F:minus-end-directed microtubule motor activity"/>
    <property type="evidence" value="ECO:0007669"/>
    <property type="project" value="TreeGrafter"/>
</dbReference>
<dbReference type="GO" id="GO:0097729">
    <property type="term" value="C:9+2 motile cilium"/>
    <property type="evidence" value="ECO:0007669"/>
    <property type="project" value="TreeGrafter"/>
</dbReference>
<evidence type="ECO:0000256" key="1">
    <source>
        <dbReference type="SAM" id="Coils"/>
    </source>
</evidence>
<dbReference type="GO" id="GO:0045505">
    <property type="term" value="F:dynein intermediate chain binding"/>
    <property type="evidence" value="ECO:0007669"/>
    <property type="project" value="InterPro"/>
</dbReference>
<dbReference type="InterPro" id="IPR026983">
    <property type="entry name" value="DHC"/>
</dbReference>
<dbReference type="Proteomes" id="UP000005237">
    <property type="component" value="Unassembled WGS sequence"/>
</dbReference>
<reference evidence="4" key="1">
    <citation type="submission" date="2010-08" db="EMBL/GenBank/DDBJ databases">
        <authorList>
            <consortium name="Caenorhabditis japonica Sequencing Consortium"/>
            <person name="Wilson R.K."/>
        </authorList>
    </citation>
    <scope>NUCLEOTIDE SEQUENCE [LARGE SCALE GENOMIC DNA]</scope>
    <source>
        <strain evidence="4">DF5081</strain>
    </source>
</reference>
<organism evidence="3 4">
    <name type="scientific">Caenorhabditis japonica</name>
    <dbReference type="NCBI Taxonomy" id="281687"/>
    <lineage>
        <taxon>Eukaryota</taxon>
        <taxon>Metazoa</taxon>
        <taxon>Ecdysozoa</taxon>
        <taxon>Nematoda</taxon>
        <taxon>Chromadorea</taxon>
        <taxon>Rhabditida</taxon>
        <taxon>Rhabditina</taxon>
        <taxon>Rhabditomorpha</taxon>
        <taxon>Rhabditoidea</taxon>
        <taxon>Rhabditidae</taxon>
        <taxon>Peloderinae</taxon>
        <taxon>Caenorhabditis</taxon>
    </lineage>
</organism>
<dbReference type="GO" id="GO:0036156">
    <property type="term" value="C:inner dynein arm"/>
    <property type="evidence" value="ECO:0007669"/>
    <property type="project" value="TreeGrafter"/>
</dbReference>
<dbReference type="PANTHER" id="PTHR10676:SF242">
    <property type="entry name" value="DYNEIN AXONEMAL HEAVY CHAIN 3"/>
    <property type="match status" value="1"/>
</dbReference>
<keyword evidence="4" id="KW-1185">Reference proteome</keyword>
<evidence type="ECO:0000259" key="2">
    <source>
        <dbReference type="Pfam" id="PF12777"/>
    </source>
</evidence>
<dbReference type="GO" id="GO:0060294">
    <property type="term" value="P:cilium movement involved in cell motility"/>
    <property type="evidence" value="ECO:0007669"/>
    <property type="project" value="TreeGrafter"/>
</dbReference>
<dbReference type="GO" id="GO:0051959">
    <property type="term" value="F:dynein light intermediate chain binding"/>
    <property type="evidence" value="ECO:0007669"/>
    <property type="project" value="InterPro"/>
</dbReference>
<sequence>MRNSLFDWSELSAFYTEYSTIVYRAHPPVQTLTLTPSETKLSAFKVALILKPSDFSWFVNSHKRLLVKLILIWWGDPSKQEQEQELYNELNNSHLFTEVQTSQIMRIVDDLVDAKLISIRVEKLRILKTIVKLAGKQKEEVKRTMVKYEKGMEKMKKAEEQVAGMQGELLRLQPQLVRTSIETSMLMSTIEKETIEVENAREVVAANEYKANEAATKAQALKAESEAELASAIPALESAVEALETMTQSDVSSLKTMRFPPYAVRLCMEAVCILLGVKPAKSTNEIGEVVNDYWVSGQKLLSDIHFLAKIRAFERDSMSKKTMKLIRDKYLSKEEFSPENVKQCSLAAEGLCRWVLAIDMYNQISKVVEPKRERLRKAEMLVKQHLKQLEVKRKALLKVTDKLQGLSDQFSQMCQKKQELESQIVSCEVRMERAERLVQALSGEKDQWKNKIAEIMREDSFNVPYSVGFTLALHVFGKLPLDERQKNLRKTMISLFPKIEVTIPCDLKSLVMLIEDSICFVNDDGRALEFLTTQFEKVIVTSQWTETERQMCLTPKSVLLFEISAENEDVAKDIEQADYFNFGEEDLIIMKIRSTQYEVNRHFRVFFRTPQRGTVLKRSIIIDNTFSDMDLKKGICEKMGLSNWGQTLNHYNAMVASRTENVRKVEKTENEMLELLGRSKDLDDERAIELLAEARNLQALVAAQSKDISEIEQSLRAVEHKMSPVIEYSLKVVKLCASLYLLDRFYKVSIMPLVDILETKLVENISSINFEQVSLAISELYWEFLHHSLSWEHKLIVNHLLFNNLNAKVEKLETTTQNQRIFDGFHNFSTFILNCKPRQLILLKYDAEVYATILQFGQVTKNANWRVFSIMEHVIALLRAISSPKLFRRLEKLADEPIWLLLNVNRSDQKTLSQMKTILEKLKLLPVVHLSFRIILAYSDEVDCSDELIALTPTRFYFSASASLVQQTRRILANLSIRPFLDKSQETQKVQIIRMLAFHYGLTLRRKFDPEFDVLVDDADLFAMLKLYQELKNLSDEPNEQEEMLKVKLNVIEPIYYSKTKNAVELGVISGMVQWIVEGNLSIPADTLLRAVIKEKQTNYEDFAHFMQSHDDSILCGSNSRISRQCRAAQKQESIRNMKRLMELPNDTPLPSAILGKITSEPKNTVIDVESVEREVDGREMQNLTKIVAALKMKFCLKYKIGIADVEITGEVVDDNYNVNKKEFEEIPILKITNCCLISAQLSQGELKEPHNRQYDHICVLLKPMKLSTLNPRSLLLICPTSQKSVAAIPVHSQFPIAHWQLRGAFVTTGRIIQQKF</sequence>
<name>A0A8R1HHF3_CAEJA</name>
<dbReference type="EnsemblMetazoa" id="CJA01673a.1">
    <property type="protein sequence ID" value="CJA01673a.1"/>
    <property type="gene ID" value="WBGene00120877"/>
</dbReference>
<accession>A0A8R1HHF3</accession>
<feature type="domain" description="Dynein heavy chain coiled coil stalk" evidence="2">
    <location>
        <begin position="148"/>
        <end position="455"/>
    </location>
</feature>
<dbReference type="Gene3D" id="1.20.920.20">
    <property type="match status" value="1"/>
</dbReference>
<dbReference type="Pfam" id="PF12777">
    <property type="entry name" value="MT"/>
    <property type="match status" value="1"/>
</dbReference>
<feature type="coiled-coil region" evidence="1">
    <location>
        <begin position="138"/>
        <end position="168"/>
    </location>
</feature>
<dbReference type="PANTHER" id="PTHR10676">
    <property type="entry name" value="DYNEIN HEAVY CHAIN FAMILY PROTEIN"/>
    <property type="match status" value="1"/>
</dbReference>
<evidence type="ECO:0000313" key="4">
    <source>
        <dbReference type="Proteomes" id="UP000005237"/>
    </source>
</evidence>
<evidence type="ECO:0000313" key="3">
    <source>
        <dbReference type="EnsemblMetazoa" id="CJA01673a.1"/>
    </source>
</evidence>